<name>A0AAE0Q2J0_9TELE</name>
<evidence type="ECO:0000256" key="1">
    <source>
        <dbReference type="ARBA" id="ARBA00010467"/>
    </source>
</evidence>
<evidence type="ECO:0000256" key="3">
    <source>
        <dbReference type="ARBA" id="ARBA00022454"/>
    </source>
</evidence>
<dbReference type="Pfam" id="PF16589">
    <property type="entry name" value="BRCT_2"/>
    <property type="match status" value="1"/>
</dbReference>
<evidence type="ECO:0000259" key="13">
    <source>
        <dbReference type="Pfam" id="PF11626"/>
    </source>
</evidence>
<comment type="subunit">
    <text evidence="10">Homodimer.</text>
</comment>
<evidence type="ECO:0000256" key="7">
    <source>
        <dbReference type="ARBA" id="ARBA00023163"/>
    </source>
</evidence>
<dbReference type="Gene3D" id="1.10.10.60">
    <property type="entry name" value="Homeodomain-like"/>
    <property type="match status" value="1"/>
</dbReference>
<evidence type="ECO:0000259" key="14">
    <source>
        <dbReference type="Pfam" id="PF16589"/>
    </source>
</evidence>
<dbReference type="GO" id="GO:0070187">
    <property type="term" value="C:shelterin complex"/>
    <property type="evidence" value="ECO:0007669"/>
    <property type="project" value="TreeGrafter"/>
</dbReference>
<evidence type="ECO:0000313" key="16">
    <source>
        <dbReference type="Proteomes" id="UP001274896"/>
    </source>
</evidence>
<dbReference type="Gene3D" id="1.10.10.2170">
    <property type="match status" value="1"/>
</dbReference>
<organism evidence="15 16">
    <name type="scientific">Hemibagrus guttatus</name>
    <dbReference type="NCBI Taxonomy" id="175788"/>
    <lineage>
        <taxon>Eukaryota</taxon>
        <taxon>Metazoa</taxon>
        <taxon>Chordata</taxon>
        <taxon>Craniata</taxon>
        <taxon>Vertebrata</taxon>
        <taxon>Euteleostomi</taxon>
        <taxon>Actinopterygii</taxon>
        <taxon>Neopterygii</taxon>
        <taxon>Teleostei</taxon>
        <taxon>Ostariophysi</taxon>
        <taxon>Siluriformes</taxon>
        <taxon>Bagridae</taxon>
        <taxon>Hemibagrus</taxon>
    </lineage>
</organism>
<dbReference type="PANTHER" id="PTHR16466:SF6">
    <property type="entry name" value="TELOMERIC REPEAT-BINDING FACTOR 2-INTERACTING PROTEIN 1"/>
    <property type="match status" value="1"/>
</dbReference>
<dbReference type="InterPro" id="IPR009057">
    <property type="entry name" value="Homeodomain-like_sf"/>
</dbReference>
<dbReference type="FunFam" id="1.10.10.60:FF:000246">
    <property type="entry name" value="Telomeric repeat-binding factor 2-interacting protein 1"/>
    <property type="match status" value="1"/>
</dbReference>
<evidence type="ECO:0000313" key="15">
    <source>
        <dbReference type="EMBL" id="KAK3512533.1"/>
    </source>
</evidence>
<keyword evidence="3 10" id="KW-0158">Chromosome</keyword>
<dbReference type="InterPro" id="IPR039595">
    <property type="entry name" value="TE2IP/Rap1"/>
</dbReference>
<evidence type="ECO:0000256" key="2">
    <source>
        <dbReference type="ARBA" id="ARBA00017805"/>
    </source>
</evidence>
<dbReference type="InterPro" id="IPR038104">
    <property type="entry name" value="Rap1_C_sf"/>
</dbReference>
<comment type="caution">
    <text evidence="15">The sequence shown here is derived from an EMBL/GenBank/DDBJ whole genome shotgun (WGS) entry which is preliminary data.</text>
</comment>
<feature type="compositionally biased region" description="Polar residues" evidence="11">
    <location>
        <begin position="302"/>
        <end position="312"/>
    </location>
</feature>
<feature type="region of interest" description="Disordered" evidence="11">
    <location>
        <begin position="175"/>
        <end position="212"/>
    </location>
</feature>
<evidence type="ECO:0000256" key="10">
    <source>
        <dbReference type="RuleBase" id="RU367107"/>
    </source>
</evidence>
<feature type="compositionally biased region" description="Polar residues" evidence="11">
    <location>
        <begin position="190"/>
        <end position="203"/>
    </location>
</feature>
<dbReference type="SUPFAM" id="SSF46689">
    <property type="entry name" value="Homeodomain-like"/>
    <property type="match status" value="1"/>
</dbReference>
<keyword evidence="7 10" id="KW-0804">Transcription</keyword>
<feature type="compositionally biased region" description="Basic and acidic residues" evidence="11">
    <location>
        <begin position="255"/>
        <end position="267"/>
    </location>
</feature>
<dbReference type="Pfam" id="PF08914">
    <property type="entry name" value="Myb_Rap1"/>
    <property type="match status" value="1"/>
</dbReference>
<dbReference type="GO" id="GO:0031848">
    <property type="term" value="P:protection from non-homologous end joining at telomere"/>
    <property type="evidence" value="ECO:0007669"/>
    <property type="project" value="TreeGrafter"/>
</dbReference>
<comment type="function">
    <text evidence="10">Acts both as a regulator of telomere function and as a transcription regulator. Involved in the regulation of telomere length and protection as a component of the shelterin complex (telosome). Does not bind DNA directly: recruited to telomeric double-stranded 5'-TTAGGG-3' repeats via its interaction with terf2. Independently of its function in telomeres, also acts as a transcription regulator: recruited to extratelomeric 5'-TTAGGG-3' sites via its association with terf2 or other factors, and regulates gene expression.</text>
</comment>
<sequence length="537" mass="60183">MSVIKNEPSATSAVLFLNVKGEPMRFFIRPGPTKVQLQPLIVNGGGVVCRTQEPSAILLADPGDITGALGSASHFYISTQYVHDCVAQNQQLDIESYRFNSSKPVQTRAASRKRQVTGRMGYSLEDDTAILNFIAKHQKEAKGNRIWQQMEHQQVTSHSWQSMKDRFLKHLQHKLQQKTPENKKKVSPLKESSSSQDNTSQLTPKKMPKKKAVVVLSSDLDATQISHEHEEGTTEQPELRPSPEETSRNAKMRHRNEIREEVRKETNSDEQQPQCDSEQPEVSAKKARMDTDSLVEDMASGPNGQSSPPSENRNSHKPAKPSALSILEKAAKEFEDSQMIDGSQEGRALSQDSANNVLDTDESQIMAARERAVREQEANPEHPNDSEEPATAAQNHRSIPGSEDNEAGPSSDALPIMSNAHMFLFQQESQEELSQPSEEDQPSQSLLETKQHVDRLMQESKKDLVEVMKALLKASGDFTLALSFLRERYDPEVHGPIWTRRDDEMLLSDDSFESERLHEKYGPEGVSKRAAFLKADL</sequence>
<feature type="compositionally biased region" description="Basic and acidic residues" evidence="11">
    <location>
        <begin position="368"/>
        <end position="385"/>
    </location>
</feature>
<dbReference type="AlphaFoldDB" id="A0AAE0Q2J0"/>
<gene>
    <name evidence="15" type="ORF">QTP70_015637</name>
</gene>
<comment type="subcellular location">
    <subcellularLocation>
        <location evidence="10">Nucleus</location>
    </subcellularLocation>
    <subcellularLocation>
        <location evidence="10">Chromosome</location>
        <location evidence="10">Telomere</location>
    </subcellularLocation>
</comment>
<dbReference type="Pfam" id="PF11626">
    <property type="entry name" value="Rap1_C"/>
    <property type="match status" value="1"/>
</dbReference>
<dbReference type="GO" id="GO:0010833">
    <property type="term" value="P:telomere maintenance via telomere lengthening"/>
    <property type="evidence" value="ECO:0007669"/>
    <property type="project" value="UniProtKB-UniRule"/>
</dbReference>
<dbReference type="InterPro" id="IPR001357">
    <property type="entry name" value="BRCT_dom"/>
</dbReference>
<evidence type="ECO:0000256" key="9">
    <source>
        <dbReference type="ARBA" id="ARBA00032471"/>
    </source>
</evidence>
<feature type="compositionally biased region" description="Basic and acidic residues" evidence="11">
    <location>
        <begin position="226"/>
        <end position="248"/>
    </location>
</feature>
<dbReference type="InterPro" id="IPR015010">
    <property type="entry name" value="TERF2IP_Myb"/>
</dbReference>
<evidence type="ECO:0000256" key="8">
    <source>
        <dbReference type="ARBA" id="ARBA00023242"/>
    </source>
</evidence>
<feature type="domain" description="BRCT" evidence="14">
    <location>
        <begin position="15"/>
        <end position="98"/>
    </location>
</feature>
<evidence type="ECO:0000256" key="4">
    <source>
        <dbReference type="ARBA" id="ARBA00022895"/>
    </source>
</evidence>
<reference evidence="15" key="1">
    <citation type="submission" date="2023-06" db="EMBL/GenBank/DDBJ databases">
        <title>Male Hemibagrus guttatus genome.</title>
        <authorList>
            <person name="Bian C."/>
        </authorList>
    </citation>
    <scope>NUCLEOTIDE SEQUENCE</scope>
    <source>
        <strain evidence="15">Male_cb2023</strain>
        <tissue evidence="15">Muscle</tissue>
    </source>
</reference>
<keyword evidence="4 10" id="KW-0779">Telomere</keyword>
<protein>
    <recommendedName>
        <fullName evidence="2 10">Telomeric repeat-binding factor 2-interacting protein 1</fullName>
        <shortName evidence="10">TERF2-interacting telomeric protein 1</shortName>
    </recommendedName>
    <alternativeName>
        <fullName evidence="9 10">Repressor/activator protein 1 homolog</fullName>
    </alternativeName>
</protein>
<dbReference type="CDD" id="cd11655">
    <property type="entry name" value="rap1_myb-like"/>
    <property type="match status" value="1"/>
</dbReference>
<evidence type="ECO:0000259" key="12">
    <source>
        <dbReference type="Pfam" id="PF08914"/>
    </source>
</evidence>
<feature type="domain" description="TRF2-interacting telomeric protein/Rap1 C-terminal" evidence="13">
    <location>
        <begin position="466"/>
        <end position="534"/>
    </location>
</feature>
<evidence type="ECO:0000256" key="11">
    <source>
        <dbReference type="SAM" id="MobiDB-lite"/>
    </source>
</evidence>
<dbReference type="Proteomes" id="UP001274896">
    <property type="component" value="Unassembled WGS sequence"/>
</dbReference>
<proteinExistence type="inferred from homology"/>
<dbReference type="PANTHER" id="PTHR16466">
    <property type="entry name" value="TELOMERE REPEAT-BINDING FACTOR 2-INTERACTING PROTEIN 1"/>
    <property type="match status" value="1"/>
</dbReference>
<accession>A0AAE0Q2J0</accession>
<dbReference type="GO" id="GO:0005654">
    <property type="term" value="C:nucleoplasm"/>
    <property type="evidence" value="ECO:0007669"/>
    <property type="project" value="UniProtKB-ARBA"/>
</dbReference>
<feature type="domain" description="TERF2-interacting telomeric protein 1 Myb" evidence="12">
    <location>
        <begin position="122"/>
        <end position="177"/>
    </location>
</feature>
<dbReference type="GO" id="GO:0006355">
    <property type="term" value="P:regulation of DNA-templated transcription"/>
    <property type="evidence" value="ECO:0007669"/>
    <property type="project" value="UniProtKB-UniRule"/>
</dbReference>
<dbReference type="GO" id="GO:0042162">
    <property type="term" value="F:telomeric DNA binding"/>
    <property type="evidence" value="ECO:0007669"/>
    <property type="project" value="TreeGrafter"/>
</dbReference>
<dbReference type="InterPro" id="IPR021661">
    <property type="entry name" value="Rap1_C"/>
</dbReference>
<evidence type="ECO:0000256" key="6">
    <source>
        <dbReference type="ARBA" id="ARBA00023159"/>
    </source>
</evidence>
<keyword evidence="5 10" id="KW-0805">Transcription regulation</keyword>
<feature type="region of interest" description="Disordered" evidence="11">
    <location>
        <begin position="225"/>
        <end position="454"/>
    </location>
</feature>
<keyword evidence="6 10" id="KW-0010">Activator</keyword>
<comment type="similarity">
    <text evidence="1 10">Belongs to the RAP1 family.</text>
</comment>
<keyword evidence="16" id="KW-1185">Reference proteome</keyword>
<feature type="compositionally biased region" description="Low complexity" evidence="11">
    <location>
        <begin position="426"/>
        <end position="446"/>
    </location>
</feature>
<dbReference type="EMBL" id="JAUCMX010000023">
    <property type="protein sequence ID" value="KAK3512533.1"/>
    <property type="molecule type" value="Genomic_DNA"/>
</dbReference>
<keyword evidence="8 10" id="KW-0539">Nucleus</keyword>
<evidence type="ECO:0000256" key="5">
    <source>
        <dbReference type="ARBA" id="ARBA00023015"/>
    </source>
</evidence>